<dbReference type="EMBL" id="CAJOBJ010085002">
    <property type="protein sequence ID" value="CAF4516903.1"/>
    <property type="molecule type" value="Genomic_DNA"/>
</dbReference>
<reference evidence="1" key="1">
    <citation type="submission" date="2021-02" db="EMBL/GenBank/DDBJ databases">
        <authorList>
            <person name="Nowell W R."/>
        </authorList>
    </citation>
    <scope>NUCLEOTIDE SEQUENCE</scope>
</reference>
<dbReference type="AlphaFoldDB" id="A0A8S2VQX4"/>
<evidence type="ECO:0000313" key="1">
    <source>
        <dbReference type="EMBL" id="CAF4385486.1"/>
    </source>
</evidence>
<evidence type="ECO:0000313" key="2">
    <source>
        <dbReference type="EMBL" id="CAF4516903.1"/>
    </source>
</evidence>
<gene>
    <name evidence="1" type="ORF">BYL167_LOCUS30921</name>
    <name evidence="2" type="ORF">GIL414_LOCUS35435</name>
</gene>
<name>A0A8S2VQX4_9BILA</name>
<dbReference type="Proteomes" id="UP000681720">
    <property type="component" value="Unassembled WGS sequence"/>
</dbReference>
<comment type="caution">
    <text evidence="1">The sequence shown here is derived from an EMBL/GenBank/DDBJ whole genome shotgun (WGS) entry which is preliminary data.</text>
</comment>
<protein>
    <submittedName>
        <fullName evidence="1">Uncharacterized protein</fullName>
    </submittedName>
</protein>
<feature type="non-terminal residue" evidence="1">
    <location>
        <position position="1"/>
    </location>
</feature>
<dbReference type="EMBL" id="CAJOBH010052407">
    <property type="protein sequence ID" value="CAF4385486.1"/>
    <property type="molecule type" value="Genomic_DNA"/>
</dbReference>
<accession>A0A8S2VQX4</accession>
<proteinExistence type="predicted"/>
<dbReference type="Proteomes" id="UP000681967">
    <property type="component" value="Unassembled WGS sequence"/>
</dbReference>
<evidence type="ECO:0000313" key="3">
    <source>
        <dbReference type="Proteomes" id="UP000681967"/>
    </source>
</evidence>
<sequence>TCSYSLPIEQQHAGSTTGYNISPGTKEVLHEDEINIQVRTSIIFQ</sequence>
<organism evidence="1 3">
    <name type="scientific">Rotaria magnacalcarata</name>
    <dbReference type="NCBI Taxonomy" id="392030"/>
    <lineage>
        <taxon>Eukaryota</taxon>
        <taxon>Metazoa</taxon>
        <taxon>Spiralia</taxon>
        <taxon>Gnathifera</taxon>
        <taxon>Rotifera</taxon>
        <taxon>Eurotatoria</taxon>
        <taxon>Bdelloidea</taxon>
        <taxon>Philodinida</taxon>
        <taxon>Philodinidae</taxon>
        <taxon>Rotaria</taxon>
    </lineage>
</organism>